<gene>
    <name evidence="2" type="ORF">B0J13DRAFT_659459</name>
</gene>
<name>A0A9P9I9X7_9HYPO</name>
<feature type="region of interest" description="Disordered" evidence="1">
    <location>
        <begin position="1"/>
        <end position="31"/>
    </location>
</feature>
<keyword evidence="3" id="KW-1185">Reference proteome</keyword>
<dbReference type="Proteomes" id="UP000717696">
    <property type="component" value="Unassembled WGS sequence"/>
</dbReference>
<reference evidence="2" key="1">
    <citation type="journal article" date="2021" name="Nat. Commun.">
        <title>Genetic determinants of endophytism in the Arabidopsis root mycobiome.</title>
        <authorList>
            <person name="Mesny F."/>
            <person name="Miyauchi S."/>
            <person name="Thiergart T."/>
            <person name="Pickel B."/>
            <person name="Atanasova L."/>
            <person name="Karlsson M."/>
            <person name="Huettel B."/>
            <person name="Barry K.W."/>
            <person name="Haridas S."/>
            <person name="Chen C."/>
            <person name="Bauer D."/>
            <person name="Andreopoulos W."/>
            <person name="Pangilinan J."/>
            <person name="LaButti K."/>
            <person name="Riley R."/>
            <person name="Lipzen A."/>
            <person name="Clum A."/>
            <person name="Drula E."/>
            <person name="Henrissat B."/>
            <person name="Kohler A."/>
            <person name="Grigoriev I.V."/>
            <person name="Martin F.M."/>
            <person name="Hacquard S."/>
        </authorList>
    </citation>
    <scope>NUCLEOTIDE SEQUENCE</scope>
    <source>
        <strain evidence="2">MPI-CAGE-AT-0021</strain>
    </source>
</reference>
<dbReference type="EMBL" id="JAGMUU010000053">
    <property type="protein sequence ID" value="KAH7111905.1"/>
    <property type="molecule type" value="Genomic_DNA"/>
</dbReference>
<sequence>MGSRLARSSIPRGENGGWHLANENRTTEGGDSIGVDEYEEMAQAAFMLQAIGQGFEAPLFVPSVLCDIFMGTDDEDPTIGAEDDVTLKAQDRHKDFQTRTKNVRNWVLETIDEPLSRHHCKPETTLPEWIQSIYDEFALATEQRKQRARRTYRDILGEPLQGKIKTNAAAAEWLIRWRNAINEAQDVGLHEAKEPDQWLGDLTALQSTHLQAWTDAYSVMQIGQVRAGTLTVGPVMADIRREIAKRPEVPRRGRIAPGAFHNGGGTQEGANNSPNTPQKNNKKRNRQSIGGDKEAKCPACRQLHPLFRCFCAFPENKPDWFIYRPHVQARFNRLLEENEDDLVGRIRKIKLEKSA</sequence>
<dbReference type="AlphaFoldDB" id="A0A9P9I9X7"/>
<comment type="caution">
    <text evidence="2">The sequence shown here is derived from an EMBL/GenBank/DDBJ whole genome shotgun (WGS) entry which is preliminary data.</text>
</comment>
<protein>
    <submittedName>
        <fullName evidence="2">Uncharacterized protein</fullName>
    </submittedName>
</protein>
<evidence type="ECO:0000256" key="1">
    <source>
        <dbReference type="SAM" id="MobiDB-lite"/>
    </source>
</evidence>
<organism evidence="2 3">
    <name type="scientific">Dactylonectria estremocensis</name>
    <dbReference type="NCBI Taxonomy" id="1079267"/>
    <lineage>
        <taxon>Eukaryota</taxon>
        <taxon>Fungi</taxon>
        <taxon>Dikarya</taxon>
        <taxon>Ascomycota</taxon>
        <taxon>Pezizomycotina</taxon>
        <taxon>Sordariomycetes</taxon>
        <taxon>Hypocreomycetidae</taxon>
        <taxon>Hypocreales</taxon>
        <taxon>Nectriaceae</taxon>
        <taxon>Dactylonectria</taxon>
    </lineage>
</organism>
<feature type="region of interest" description="Disordered" evidence="1">
    <location>
        <begin position="243"/>
        <end position="294"/>
    </location>
</feature>
<evidence type="ECO:0000313" key="2">
    <source>
        <dbReference type="EMBL" id="KAH7111905.1"/>
    </source>
</evidence>
<feature type="compositionally biased region" description="Polar residues" evidence="1">
    <location>
        <begin position="268"/>
        <end position="279"/>
    </location>
</feature>
<evidence type="ECO:0000313" key="3">
    <source>
        <dbReference type="Proteomes" id="UP000717696"/>
    </source>
</evidence>
<accession>A0A9P9I9X7</accession>
<proteinExistence type="predicted"/>
<dbReference type="OrthoDB" id="5059284at2759"/>